<name>A0A2I1GV96_9GLOM</name>
<organism evidence="1 2">
    <name type="scientific">Rhizophagus irregularis</name>
    <dbReference type="NCBI Taxonomy" id="588596"/>
    <lineage>
        <taxon>Eukaryota</taxon>
        <taxon>Fungi</taxon>
        <taxon>Fungi incertae sedis</taxon>
        <taxon>Mucoromycota</taxon>
        <taxon>Glomeromycotina</taxon>
        <taxon>Glomeromycetes</taxon>
        <taxon>Glomerales</taxon>
        <taxon>Glomeraceae</taxon>
        <taxon>Rhizophagus</taxon>
    </lineage>
</organism>
<evidence type="ECO:0000313" key="1">
    <source>
        <dbReference type="EMBL" id="PKY50561.1"/>
    </source>
</evidence>
<protein>
    <submittedName>
        <fullName evidence="1">Uncharacterized protein</fullName>
    </submittedName>
</protein>
<accession>A0A2I1GV96</accession>
<dbReference type="AlphaFoldDB" id="A0A2I1GV96"/>
<gene>
    <name evidence="1" type="ORF">RhiirA4_423837</name>
</gene>
<comment type="caution">
    <text evidence="1">The sequence shown here is derived from an EMBL/GenBank/DDBJ whole genome shotgun (WGS) entry which is preliminary data.</text>
</comment>
<dbReference type="EMBL" id="LLXI01000889">
    <property type="protein sequence ID" value="PKY50561.1"/>
    <property type="molecule type" value="Genomic_DNA"/>
</dbReference>
<reference evidence="1 2" key="1">
    <citation type="submission" date="2015-10" db="EMBL/GenBank/DDBJ databases">
        <title>Genome analyses suggest a sexual origin of heterokaryosis in a supposedly ancient asexual fungus.</title>
        <authorList>
            <person name="Ropars J."/>
            <person name="Sedzielewska K."/>
            <person name="Noel J."/>
            <person name="Charron P."/>
            <person name="Farinelli L."/>
            <person name="Marton T."/>
            <person name="Kruger M."/>
            <person name="Pelin A."/>
            <person name="Brachmann A."/>
            <person name="Corradi N."/>
        </authorList>
    </citation>
    <scope>NUCLEOTIDE SEQUENCE [LARGE SCALE GENOMIC DNA]</scope>
    <source>
        <strain evidence="1 2">A4</strain>
    </source>
</reference>
<sequence length="173" mass="20593">MNPVFKKKFVLKIHKSCLSLTTHFLDTNFSGRNVLPRHKTISCEQLLDSEFSGFLGGSPLFYFNETLFRMYLTFVFSLNRQFSKQTVDKYFVRIRQLLQEKYLALRNRVESDKMNNKRTKTYIRFSSGDHMIYLGFFFSCGGFKDNNHCILPAAYVLSRNCWRCNEHHRDCMY</sequence>
<dbReference type="Proteomes" id="UP000234323">
    <property type="component" value="Unassembled WGS sequence"/>
</dbReference>
<evidence type="ECO:0000313" key="2">
    <source>
        <dbReference type="Proteomes" id="UP000234323"/>
    </source>
</evidence>
<keyword evidence="2" id="KW-1185">Reference proteome</keyword>
<proteinExistence type="predicted"/>